<dbReference type="GO" id="GO:0009611">
    <property type="term" value="P:response to wounding"/>
    <property type="evidence" value="ECO:0007669"/>
    <property type="project" value="InterPro"/>
</dbReference>
<dbReference type="InterPro" id="IPR036354">
    <property type="entry name" value="Prot_inh_pot1_sf"/>
</dbReference>
<comment type="similarity">
    <text evidence="1">Belongs to the protease inhibitor I13 (potato type I serine protease inhibitor) family.</text>
</comment>
<dbReference type="PANTHER" id="PTHR33091">
    <property type="entry name" value="PROTEIN, PUTATIVE, EXPRESSED-RELATED"/>
    <property type="match status" value="1"/>
</dbReference>
<keyword evidence="3" id="KW-0722">Serine protease inhibitor</keyword>
<proteinExistence type="inferred from homology"/>
<organism evidence="4 5">
    <name type="scientific">Dillenia turbinata</name>
    <dbReference type="NCBI Taxonomy" id="194707"/>
    <lineage>
        <taxon>Eukaryota</taxon>
        <taxon>Viridiplantae</taxon>
        <taxon>Streptophyta</taxon>
        <taxon>Embryophyta</taxon>
        <taxon>Tracheophyta</taxon>
        <taxon>Spermatophyta</taxon>
        <taxon>Magnoliopsida</taxon>
        <taxon>eudicotyledons</taxon>
        <taxon>Gunneridae</taxon>
        <taxon>Pentapetalae</taxon>
        <taxon>Dilleniales</taxon>
        <taxon>Dilleniaceae</taxon>
        <taxon>Dillenia</taxon>
    </lineage>
</organism>
<protein>
    <submittedName>
        <fullName evidence="4">Proteinase inhibitor I13, potato inhibitor I</fullName>
    </submittedName>
</protein>
<keyword evidence="5" id="KW-1185">Reference proteome</keyword>
<evidence type="ECO:0000313" key="5">
    <source>
        <dbReference type="Proteomes" id="UP001370490"/>
    </source>
</evidence>
<dbReference type="Gene3D" id="3.30.10.10">
    <property type="entry name" value="Trypsin Inhibitor V, subunit A"/>
    <property type="match status" value="1"/>
</dbReference>
<dbReference type="PANTHER" id="PTHR33091:SF29">
    <property type="entry name" value="SUBTILISIN INHIBITOR 1"/>
    <property type="match status" value="1"/>
</dbReference>
<dbReference type="GO" id="GO:0004867">
    <property type="term" value="F:serine-type endopeptidase inhibitor activity"/>
    <property type="evidence" value="ECO:0007669"/>
    <property type="project" value="UniProtKB-KW"/>
</dbReference>
<sequence>MEMKSGQKRTWPELVGVKAEEAERKIKEEMPAVTQFQVAAQNSFVTMEYNPRRIRLFVDDIGNAFQPPRIG</sequence>
<evidence type="ECO:0000313" key="4">
    <source>
        <dbReference type="EMBL" id="KAK6943627.1"/>
    </source>
</evidence>
<dbReference type="Pfam" id="PF00280">
    <property type="entry name" value="potato_inhibit"/>
    <property type="match status" value="1"/>
</dbReference>
<accession>A0AAN8W8H2</accession>
<dbReference type="InterPro" id="IPR000864">
    <property type="entry name" value="Prot_inh_pot1"/>
</dbReference>
<reference evidence="4 5" key="1">
    <citation type="submission" date="2023-12" db="EMBL/GenBank/DDBJ databases">
        <title>A high-quality genome assembly for Dillenia turbinata (Dilleniales).</title>
        <authorList>
            <person name="Chanderbali A."/>
        </authorList>
    </citation>
    <scope>NUCLEOTIDE SEQUENCE [LARGE SCALE GENOMIC DNA]</scope>
    <source>
        <strain evidence="4">LSX21</strain>
        <tissue evidence="4">Leaf</tissue>
    </source>
</reference>
<evidence type="ECO:0000256" key="2">
    <source>
        <dbReference type="ARBA" id="ARBA00022690"/>
    </source>
</evidence>
<dbReference type="PRINTS" id="PR00292">
    <property type="entry name" value="POTATOINHBTR"/>
</dbReference>
<dbReference type="EMBL" id="JBAMMX010000003">
    <property type="protein sequence ID" value="KAK6943627.1"/>
    <property type="molecule type" value="Genomic_DNA"/>
</dbReference>
<evidence type="ECO:0000256" key="1">
    <source>
        <dbReference type="ARBA" id="ARBA00008210"/>
    </source>
</evidence>
<dbReference type="AlphaFoldDB" id="A0AAN8W8H2"/>
<gene>
    <name evidence="4" type="ORF">RJ641_024729</name>
</gene>
<keyword evidence="2" id="KW-0646">Protease inhibitor</keyword>
<dbReference type="Proteomes" id="UP001370490">
    <property type="component" value="Unassembled WGS sequence"/>
</dbReference>
<dbReference type="SUPFAM" id="SSF54654">
    <property type="entry name" value="CI-2 family of serine protease inhibitors"/>
    <property type="match status" value="1"/>
</dbReference>
<dbReference type="PROSITE" id="PS00285">
    <property type="entry name" value="POTATO_INHIBITOR"/>
    <property type="match status" value="1"/>
</dbReference>
<name>A0AAN8W8H2_9MAGN</name>
<evidence type="ECO:0000256" key="3">
    <source>
        <dbReference type="ARBA" id="ARBA00022900"/>
    </source>
</evidence>
<comment type="caution">
    <text evidence="4">The sequence shown here is derived from an EMBL/GenBank/DDBJ whole genome shotgun (WGS) entry which is preliminary data.</text>
</comment>